<evidence type="ECO:0000313" key="1">
    <source>
        <dbReference type="EMBL" id="GAP46542.1"/>
    </source>
</evidence>
<sequence length="89" mass="9461">MGGLGAVDFHDQSCTEIVNRAKRSGGSVAPVSGRRGELMIRDCDFGKGAARITVETAGEGTVELALGDGPVWQCSRFRRVRPGPTTTPW</sequence>
<dbReference type="Proteomes" id="UP000053859">
    <property type="component" value="Unassembled WGS sequence"/>
</dbReference>
<protein>
    <submittedName>
        <fullName evidence="1">Sugar hydrolase</fullName>
    </submittedName>
</protein>
<gene>
    <name evidence="1" type="ORF">SAZU_1280</name>
</gene>
<accession>A0A0K8PF71</accession>
<evidence type="ECO:0000313" key="2">
    <source>
        <dbReference type="Proteomes" id="UP000053859"/>
    </source>
</evidence>
<proteinExistence type="predicted"/>
<name>A0A0K8PF71_STRAJ</name>
<reference evidence="1" key="1">
    <citation type="journal article" date="2015" name="Genome Announc.">
        <title>Draft Genome Sequence of Thiostrepton-Producing Streptomyces azureus ATCC 14921.</title>
        <authorList>
            <person name="Sakihara K."/>
            <person name="Maeda J."/>
            <person name="Tashiro K."/>
            <person name="Fujino Y."/>
            <person name="Kuhara S."/>
            <person name="Ohshima T."/>
            <person name="Ogata S."/>
            <person name="Doi K."/>
        </authorList>
    </citation>
    <scope>NUCLEOTIDE SEQUENCE [LARGE SCALE GENOMIC DNA]</scope>
    <source>
        <strain evidence="1">ATCC14921</strain>
    </source>
</reference>
<dbReference type="AlphaFoldDB" id="A0A0K8PF71"/>
<dbReference type="EMBL" id="DF968216">
    <property type="protein sequence ID" value="GAP46542.1"/>
    <property type="molecule type" value="Genomic_DNA"/>
</dbReference>
<dbReference type="GO" id="GO:0016787">
    <property type="term" value="F:hydrolase activity"/>
    <property type="evidence" value="ECO:0007669"/>
    <property type="project" value="UniProtKB-KW"/>
</dbReference>
<keyword evidence="2" id="KW-1185">Reference proteome</keyword>
<organism evidence="1 2">
    <name type="scientific">Streptomyces azureus</name>
    <dbReference type="NCBI Taxonomy" id="146537"/>
    <lineage>
        <taxon>Bacteria</taxon>
        <taxon>Bacillati</taxon>
        <taxon>Actinomycetota</taxon>
        <taxon>Actinomycetes</taxon>
        <taxon>Kitasatosporales</taxon>
        <taxon>Streptomycetaceae</taxon>
        <taxon>Streptomyces</taxon>
    </lineage>
</organism>
<keyword evidence="1" id="KW-0378">Hydrolase</keyword>